<keyword evidence="2" id="KW-1185">Reference proteome</keyword>
<comment type="caution">
    <text evidence="1">The sequence shown here is derived from an EMBL/GenBank/DDBJ whole genome shotgun (WGS) entry which is preliminary data.</text>
</comment>
<dbReference type="Gene3D" id="3.60.10.10">
    <property type="entry name" value="Endonuclease/exonuclease/phosphatase"/>
    <property type="match status" value="1"/>
</dbReference>
<reference evidence="1" key="1">
    <citation type="journal article" date="2022" name="Int. J. Mol. Sci.">
        <title>Draft Genome of Tanacetum Coccineum: Genomic Comparison of Closely Related Tanacetum-Family Plants.</title>
        <authorList>
            <person name="Yamashiro T."/>
            <person name="Shiraishi A."/>
            <person name="Nakayama K."/>
            <person name="Satake H."/>
        </authorList>
    </citation>
    <scope>NUCLEOTIDE SEQUENCE</scope>
</reference>
<accession>A0ABQ5BVW2</accession>
<proteinExistence type="predicted"/>
<keyword evidence="1" id="KW-0695">RNA-directed DNA polymerase</keyword>
<name>A0ABQ5BVW2_9ASTR</name>
<reference evidence="1" key="2">
    <citation type="submission" date="2022-01" db="EMBL/GenBank/DDBJ databases">
        <authorList>
            <person name="Yamashiro T."/>
            <person name="Shiraishi A."/>
            <person name="Satake H."/>
            <person name="Nakayama K."/>
        </authorList>
    </citation>
    <scope>NUCLEOTIDE SEQUENCE</scope>
</reference>
<gene>
    <name evidence="1" type="ORF">Tco_0877179</name>
</gene>
<dbReference type="GO" id="GO:0003964">
    <property type="term" value="F:RNA-directed DNA polymerase activity"/>
    <property type="evidence" value="ECO:0007669"/>
    <property type="project" value="UniProtKB-KW"/>
</dbReference>
<dbReference type="Proteomes" id="UP001151760">
    <property type="component" value="Unassembled WGS sequence"/>
</dbReference>
<dbReference type="InterPro" id="IPR036691">
    <property type="entry name" value="Endo/exonu/phosph_ase_sf"/>
</dbReference>
<keyword evidence="1" id="KW-0548">Nucleotidyltransferase</keyword>
<dbReference type="EMBL" id="BQNB010013639">
    <property type="protein sequence ID" value="GJT18473.1"/>
    <property type="molecule type" value="Genomic_DNA"/>
</dbReference>
<organism evidence="1 2">
    <name type="scientific">Tanacetum coccineum</name>
    <dbReference type="NCBI Taxonomy" id="301880"/>
    <lineage>
        <taxon>Eukaryota</taxon>
        <taxon>Viridiplantae</taxon>
        <taxon>Streptophyta</taxon>
        <taxon>Embryophyta</taxon>
        <taxon>Tracheophyta</taxon>
        <taxon>Spermatophyta</taxon>
        <taxon>Magnoliopsida</taxon>
        <taxon>eudicotyledons</taxon>
        <taxon>Gunneridae</taxon>
        <taxon>Pentapetalae</taxon>
        <taxon>asterids</taxon>
        <taxon>campanulids</taxon>
        <taxon>Asterales</taxon>
        <taxon>Asteraceae</taxon>
        <taxon>Asteroideae</taxon>
        <taxon>Anthemideae</taxon>
        <taxon>Anthemidinae</taxon>
        <taxon>Tanacetum</taxon>
    </lineage>
</organism>
<evidence type="ECO:0000313" key="1">
    <source>
        <dbReference type="EMBL" id="GJT18473.1"/>
    </source>
</evidence>
<dbReference type="SUPFAM" id="SSF56219">
    <property type="entry name" value="DNase I-like"/>
    <property type="match status" value="1"/>
</dbReference>
<sequence>MSDSPRGCRIMIGWNPEVVTVMVIKSTKQDIFCLLDSVKSKFGFYCTFLYAANTGRETQQLWRDLNVQSRWTSGNPWVLLGDFNVTLSVEEHSAANKQSFLTNVESEWSTPVEEYEMYKMVTKLKQLKKPLNLARIGVIEILLRNWRRRSDFIKEYVEAVQDEESLLCQQAKVEWLKEGDRNTAYFHKIVQGRKVEGTYVPMQVVKHFEQFLGTQTCAQSIAEHTGMFNPLITIHEAYLVTEMEIQTAMFEIDDYKAPGPDGYTSKGVFVSAYG</sequence>
<protein>
    <submittedName>
        <fullName evidence="1">RNA-directed DNA polymerase, eukaryota, reverse transcriptase zinc-binding domain protein</fullName>
    </submittedName>
</protein>
<evidence type="ECO:0000313" key="2">
    <source>
        <dbReference type="Proteomes" id="UP001151760"/>
    </source>
</evidence>
<keyword evidence="1" id="KW-0808">Transferase</keyword>